<dbReference type="EC" id="2.7.13.3" evidence="3"/>
<dbReference type="Gene3D" id="1.10.287.130">
    <property type="match status" value="1"/>
</dbReference>
<keyword evidence="16" id="KW-1185">Reference proteome</keyword>
<dbReference type="Pfam" id="PF02518">
    <property type="entry name" value="HATPase_c"/>
    <property type="match status" value="1"/>
</dbReference>
<dbReference type="EMBL" id="JAFBCG010000001">
    <property type="protein sequence ID" value="MBM7801558.1"/>
    <property type="molecule type" value="Genomic_DNA"/>
</dbReference>
<gene>
    <name evidence="13" type="ORF">GCM10009769_04460</name>
    <name evidence="14" type="ORF">JOE58_000809</name>
</gene>
<name>A0A8H9GAI4_9MICO</name>
<evidence type="ECO:0000313" key="15">
    <source>
        <dbReference type="Proteomes" id="UP000648535"/>
    </source>
</evidence>
<evidence type="ECO:0000256" key="6">
    <source>
        <dbReference type="ARBA" id="ARBA00022692"/>
    </source>
</evidence>
<dbReference type="InterPro" id="IPR036890">
    <property type="entry name" value="HATPase_C_sf"/>
</dbReference>
<dbReference type="SMART" id="SM00388">
    <property type="entry name" value="HisKA"/>
    <property type="match status" value="1"/>
</dbReference>
<dbReference type="InterPro" id="IPR003661">
    <property type="entry name" value="HisK_dim/P_dom"/>
</dbReference>
<comment type="subcellular location">
    <subcellularLocation>
        <location evidence="2">Cell membrane</location>
    </subcellularLocation>
</comment>
<proteinExistence type="predicted"/>
<keyword evidence="5" id="KW-0808">Transferase</keyword>
<evidence type="ECO:0000256" key="2">
    <source>
        <dbReference type="ARBA" id="ARBA00004236"/>
    </source>
</evidence>
<evidence type="ECO:0000256" key="3">
    <source>
        <dbReference type="ARBA" id="ARBA00012438"/>
    </source>
</evidence>
<dbReference type="PRINTS" id="PR00344">
    <property type="entry name" value="BCTRLSENSOR"/>
</dbReference>
<protein>
    <recommendedName>
        <fullName evidence="3">histidine kinase</fullName>
        <ecNumber evidence="3">2.7.13.3</ecNumber>
    </recommendedName>
</protein>
<accession>A0A8H9GAI4</accession>
<evidence type="ECO:0000256" key="7">
    <source>
        <dbReference type="ARBA" id="ARBA00022777"/>
    </source>
</evidence>
<dbReference type="SUPFAM" id="SSF47384">
    <property type="entry name" value="Homodimeric domain of signal transducing histidine kinase"/>
    <property type="match status" value="1"/>
</dbReference>
<dbReference type="InterPro" id="IPR005467">
    <property type="entry name" value="His_kinase_dom"/>
</dbReference>
<evidence type="ECO:0000256" key="4">
    <source>
        <dbReference type="ARBA" id="ARBA00022553"/>
    </source>
</evidence>
<dbReference type="Proteomes" id="UP000648535">
    <property type="component" value="Unassembled WGS sequence"/>
</dbReference>
<dbReference type="AlphaFoldDB" id="A0A8H9GAI4"/>
<reference evidence="13" key="1">
    <citation type="journal article" date="2014" name="Int. J. Syst. Evol. Microbiol.">
        <title>Complete genome sequence of Corynebacterium casei LMG S-19264T (=DSM 44701T), isolated from a smear-ripened cheese.</title>
        <authorList>
            <consortium name="US DOE Joint Genome Institute (JGI-PGF)"/>
            <person name="Walter F."/>
            <person name="Albersmeier A."/>
            <person name="Kalinowski J."/>
            <person name="Ruckert C."/>
        </authorList>
    </citation>
    <scope>NUCLEOTIDE SEQUENCE</scope>
    <source>
        <strain evidence="13">JCM 1480</strain>
    </source>
</reference>
<dbReference type="Proteomes" id="UP000746584">
    <property type="component" value="Unassembled WGS sequence"/>
</dbReference>
<dbReference type="InterPro" id="IPR050428">
    <property type="entry name" value="TCS_sensor_his_kinase"/>
</dbReference>
<keyword evidence="10 11" id="KW-0472">Membrane</keyword>
<comment type="caution">
    <text evidence="13">The sequence shown here is derived from an EMBL/GenBank/DDBJ whole genome shotgun (WGS) entry which is preliminary data.</text>
</comment>
<dbReference type="SMART" id="SM00387">
    <property type="entry name" value="HATPase_c"/>
    <property type="match status" value="1"/>
</dbReference>
<reference evidence="13" key="2">
    <citation type="submission" date="2020-09" db="EMBL/GenBank/DDBJ databases">
        <authorList>
            <person name="Sun Q."/>
            <person name="Ohkuma M."/>
        </authorList>
    </citation>
    <scope>NUCLEOTIDE SEQUENCE</scope>
    <source>
        <strain evidence="13">JCM 1480</strain>
    </source>
</reference>
<feature type="transmembrane region" description="Helical" evidence="11">
    <location>
        <begin position="32"/>
        <end position="57"/>
    </location>
</feature>
<dbReference type="RefSeq" id="WP_175329290.1">
    <property type="nucleotide sequence ID" value="NZ_BMOI01000001.1"/>
</dbReference>
<dbReference type="SUPFAM" id="SSF55874">
    <property type="entry name" value="ATPase domain of HSP90 chaperone/DNA topoisomerase II/histidine kinase"/>
    <property type="match status" value="1"/>
</dbReference>
<evidence type="ECO:0000259" key="12">
    <source>
        <dbReference type="PROSITE" id="PS50109"/>
    </source>
</evidence>
<dbReference type="InterPro" id="IPR036097">
    <property type="entry name" value="HisK_dim/P_sf"/>
</dbReference>
<dbReference type="GO" id="GO:0000155">
    <property type="term" value="F:phosphorelay sensor kinase activity"/>
    <property type="evidence" value="ECO:0007669"/>
    <property type="project" value="InterPro"/>
</dbReference>
<dbReference type="InterPro" id="IPR004358">
    <property type="entry name" value="Sig_transdc_His_kin-like_C"/>
</dbReference>
<evidence type="ECO:0000256" key="10">
    <source>
        <dbReference type="ARBA" id="ARBA00023136"/>
    </source>
</evidence>
<dbReference type="PANTHER" id="PTHR45436">
    <property type="entry name" value="SENSOR HISTIDINE KINASE YKOH"/>
    <property type="match status" value="1"/>
</dbReference>
<dbReference type="PANTHER" id="PTHR45436:SF5">
    <property type="entry name" value="SENSOR HISTIDINE KINASE TRCS"/>
    <property type="match status" value="1"/>
</dbReference>
<evidence type="ECO:0000313" key="14">
    <source>
        <dbReference type="EMBL" id="MBM7801558.1"/>
    </source>
</evidence>
<dbReference type="Pfam" id="PF00512">
    <property type="entry name" value="HisKA"/>
    <property type="match status" value="1"/>
</dbReference>
<evidence type="ECO:0000256" key="9">
    <source>
        <dbReference type="ARBA" id="ARBA00023012"/>
    </source>
</evidence>
<reference evidence="14 16" key="3">
    <citation type="submission" date="2021-01" db="EMBL/GenBank/DDBJ databases">
        <title>Sequencing the genomes of 1000 actinobacteria strains.</title>
        <authorList>
            <person name="Klenk H.-P."/>
        </authorList>
    </citation>
    <scope>NUCLEOTIDE SEQUENCE [LARGE SCALE GENOMIC DNA]</scope>
    <source>
        <strain evidence="14 16">DSM 20542</strain>
    </source>
</reference>
<keyword evidence="7 14" id="KW-0418">Kinase</keyword>
<dbReference type="Gene3D" id="3.30.565.10">
    <property type="entry name" value="Histidine kinase-like ATPase, C-terminal domain"/>
    <property type="match status" value="1"/>
</dbReference>
<evidence type="ECO:0000256" key="5">
    <source>
        <dbReference type="ARBA" id="ARBA00022679"/>
    </source>
</evidence>
<evidence type="ECO:0000313" key="13">
    <source>
        <dbReference type="EMBL" id="GGK89544.1"/>
    </source>
</evidence>
<evidence type="ECO:0000256" key="1">
    <source>
        <dbReference type="ARBA" id="ARBA00000085"/>
    </source>
</evidence>
<feature type="transmembrane region" description="Helical" evidence="11">
    <location>
        <begin position="82"/>
        <end position="105"/>
    </location>
</feature>
<evidence type="ECO:0000313" key="16">
    <source>
        <dbReference type="Proteomes" id="UP000746584"/>
    </source>
</evidence>
<comment type="catalytic activity">
    <reaction evidence="1">
        <text>ATP + protein L-histidine = ADP + protein N-phospho-L-histidine.</text>
        <dbReference type="EC" id="2.7.13.3"/>
    </reaction>
</comment>
<keyword evidence="6 11" id="KW-0812">Transmembrane</keyword>
<keyword evidence="4" id="KW-0597">Phosphoprotein</keyword>
<keyword evidence="9" id="KW-0902">Two-component regulatory system</keyword>
<keyword evidence="8 11" id="KW-1133">Transmembrane helix</keyword>
<dbReference type="CDD" id="cd00082">
    <property type="entry name" value="HisKA"/>
    <property type="match status" value="1"/>
</dbReference>
<evidence type="ECO:0000256" key="8">
    <source>
        <dbReference type="ARBA" id="ARBA00022989"/>
    </source>
</evidence>
<dbReference type="PROSITE" id="PS50109">
    <property type="entry name" value="HIS_KIN"/>
    <property type="match status" value="1"/>
</dbReference>
<dbReference type="InterPro" id="IPR003594">
    <property type="entry name" value="HATPase_dom"/>
</dbReference>
<feature type="domain" description="Histidine kinase" evidence="12">
    <location>
        <begin position="125"/>
        <end position="337"/>
    </location>
</feature>
<sequence length="346" mass="36921">MRTLLDGVPDALRRIGDRDPDRRVYRRSALAIGFRVAVVSAALVVSVVVLVVLYVAWQLTPGQQSERHGPEDVHVYLDTVDLLVAVLVVGAAAVLLAGVATWLIAGRAVRPLAEAHRLQRTFVADAGHELRTPLTVLSARVQQLQAMLPPTSPERAVADELRTDTRSLTEVVEDLLATAAGRTDERAEAPLDDALTAVASDTAVLARDRRVQLVVSPGDVVVRVTPTQLRRALVALVDNAVGHSPTGGAVWIENERVGSAVVIRVRDEGAGITGIAPRRVFDRFAHGSVPPDGPTRTSNGIGLALVRDIAVRAGGDVRVERTGRLGTVFALTLPIVEPLPRRGAAR</sequence>
<dbReference type="EMBL" id="BMOI01000001">
    <property type="protein sequence ID" value="GGK89544.1"/>
    <property type="molecule type" value="Genomic_DNA"/>
</dbReference>
<dbReference type="GO" id="GO:0005886">
    <property type="term" value="C:plasma membrane"/>
    <property type="evidence" value="ECO:0007669"/>
    <property type="project" value="UniProtKB-SubCell"/>
</dbReference>
<evidence type="ECO:0000256" key="11">
    <source>
        <dbReference type="SAM" id="Phobius"/>
    </source>
</evidence>
<organism evidence="13 15">
    <name type="scientific">Curtobacterium luteum</name>
    <dbReference type="NCBI Taxonomy" id="33881"/>
    <lineage>
        <taxon>Bacteria</taxon>
        <taxon>Bacillati</taxon>
        <taxon>Actinomycetota</taxon>
        <taxon>Actinomycetes</taxon>
        <taxon>Micrococcales</taxon>
        <taxon>Microbacteriaceae</taxon>
        <taxon>Curtobacterium</taxon>
    </lineage>
</organism>